<dbReference type="RefSeq" id="WP_143122619.1">
    <property type="nucleotide sequence ID" value="NZ_CP155571.1"/>
</dbReference>
<feature type="domain" description="VWFA" evidence="1">
    <location>
        <begin position="291"/>
        <end position="456"/>
    </location>
</feature>
<accession>A0ABZ3J006</accession>
<proteinExistence type="predicted"/>
<dbReference type="InterPro" id="IPR036465">
    <property type="entry name" value="vWFA_dom_sf"/>
</dbReference>
<keyword evidence="3" id="KW-1185">Reference proteome</keyword>
<dbReference type="Gene3D" id="3.40.50.410">
    <property type="entry name" value="von Willebrand factor, type A domain"/>
    <property type="match status" value="1"/>
</dbReference>
<dbReference type="InterPro" id="IPR002035">
    <property type="entry name" value="VWF_A"/>
</dbReference>
<sequence>MRKNSSILSRNCVRHDSFDKAAYEEILRQSKELQNISAQGTQTLNTFAEMAEDVFFALYKVKPELTSANEMATEYLLNHGLMSKLMESQSYYELREYTQLDELGAGLGSKALLENLLKQLEQDGDLKEVSNKINDAMKKQIGIPSDEVHPRVASLQSKLRQVVELATDKAVTEAEEVEQVITSWGLNQGEFTRLPYEKKLELLHVLRSQQKFKDMSNLVGRMRRLASVSRKAKLEQRVELHSITQGADINHVLPQELLALRRPLLKLDFYRRMMEKQLFQYDLNQQEYVGQGPILALIDTSSSMVGNREHWSKAVALGLAEIAEKERRGFSYALFASGRAALITDDFQIGQRSPDKVIKIASEFIGGGTNFEQPLQWAMDKLRESTFSKADIVMITDGECAVGNEFLKELQKVKVQKQCRIYSILIGSNLKELNRWSDAVWSITDLLDETTVQELFQKI</sequence>
<dbReference type="SMART" id="SM00327">
    <property type="entry name" value="VWA"/>
    <property type="match status" value="1"/>
</dbReference>
<dbReference type="PANTHER" id="PTHR36846:SF1">
    <property type="entry name" value="PROTEIN VIAA"/>
    <property type="match status" value="1"/>
</dbReference>
<evidence type="ECO:0000313" key="2">
    <source>
        <dbReference type="EMBL" id="XFO71443.1"/>
    </source>
</evidence>
<name>A0ABZ3J006_SPOA4</name>
<evidence type="ECO:0000313" key="3">
    <source>
        <dbReference type="Proteomes" id="UP000216052"/>
    </source>
</evidence>
<organism evidence="2 3">
    <name type="scientific">Sporomusa acidovorans (strain ATCC 49682 / DSM 3132 / Mol)</name>
    <dbReference type="NCBI Taxonomy" id="1123286"/>
    <lineage>
        <taxon>Bacteria</taxon>
        <taxon>Bacillati</taxon>
        <taxon>Bacillota</taxon>
        <taxon>Negativicutes</taxon>
        <taxon>Selenomonadales</taxon>
        <taxon>Sporomusaceae</taxon>
        <taxon>Sporomusa</taxon>
    </lineage>
</organism>
<dbReference type="PANTHER" id="PTHR36846">
    <property type="entry name" value="PROTEIN VIAA"/>
    <property type="match status" value="1"/>
</dbReference>
<evidence type="ECO:0000259" key="1">
    <source>
        <dbReference type="SMART" id="SM00327"/>
    </source>
</evidence>
<dbReference type="SUPFAM" id="SSF53300">
    <property type="entry name" value="vWA-like"/>
    <property type="match status" value="1"/>
</dbReference>
<gene>
    <name evidence="2" type="primary">viaA</name>
    <name evidence="2" type="ORF">SPACI_014580</name>
</gene>
<reference evidence="2" key="1">
    <citation type="submission" date="2024-05" db="EMBL/GenBank/DDBJ databases">
        <title>Isolation and characterization of Sporomusa carbonis sp. nov., a carboxydotrophic hydrogenogen in the genus of Sporomusa isolated from a charcoal burning pile.</title>
        <authorList>
            <person name="Boeer T."/>
            <person name="Rosenbaum F."/>
            <person name="Eysell L."/>
            <person name="Mueller V."/>
            <person name="Daniel R."/>
            <person name="Poehlein A."/>
        </authorList>
    </citation>
    <scope>NUCLEOTIDE SEQUENCE [LARGE SCALE GENOMIC DNA]</scope>
    <source>
        <strain evidence="2">DSM 3132</strain>
    </source>
</reference>
<dbReference type="EMBL" id="CP155571">
    <property type="protein sequence ID" value="XFO71443.1"/>
    <property type="molecule type" value="Genomic_DNA"/>
</dbReference>
<protein>
    <submittedName>
        <fullName evidence="2">Protein ViaA</fullName>
    </submittedName>
</protein>
<dbReference type="Proteomes" id="UP000216052">
    <property type="component" value="Chromosome"/>
</dbReference>